<reference evidence="1" key="1">
    <citation type="journal article" date="2020" name="Stud. Mycol.">
        <title>101 Dothideomycetes genomes: a test case for predicting lifestyles and emergence of pathogens.</title>
        <authorList>
            <person name="Haridas S."/>
            <person name="Albert R."/>
            <person name="Binder M."/>
            <person name="Bloem J."/>
            <person name="Labutti K."/>
            <person name="Salamov A."/>
            <person name="Andreopoulos B."/>
            <person name="Baker S."/>
            <person name="Barry K."/>
            <person name="Bills G."/>
            <person name="Bluhm B."/>
            <person name="Cannon C."/>
            <person name="Castanera R."/>
            <person name="Culley D."/>
            <person name="Daum C."/>
            <person name="Ezra D."/>
            <person name="Gonzalez J."/>
            <person name="Henrissat B."/>
            <person name="Kuo A."/>
            <person name="Liang C."/>
            <person name="Lipzen A."/>
            <person name="Lutzoni F."/>
            <person name="Magnuson J."/>
            <person name="Mondo S."/>
            <person name="Nolan M."/>
            <person name="Ohm R."/>
            <person name="Pangilinan J."/>
            <person name="Park H.-J."/>
            <person name="Ramirez L."/>
            <person name="Alfaro M."/>
            <person name="Sun H."/>
            <person name="Tritt A."/>
            <person name="Yoshinaga Y."/>
            <person name="Zwiers L.-H."/>
            <person name="Turgeon B."/>
            <person name="Goodwin S."/>
            <person name="Spatafora J."/>
            <person name="Crous P."/>
            <person name="Grigoriev I."/>
        </authorList>
    </citation>
    <scope>NUCLEOTIDE SEQUENCE</scope>
    <source>
        <strain evidence="1">CBS 109.77</strain>
    </source>
</reference>
<sequence length="149" mass="15978">MGETVALIALSAPCKRLQEIVTRHAPLLVTLRPRSDVDSLPPGLLPPQREQKANAPSIRLASHAPLAHWLARPRRGPAVPDIGKLKPTPPESPPLCRSSQRCLLVLHGCTFACLALPAIPSIPNQVVSWTPTLANGLETATVLLRPSII</sequence>
<name>A0A6A6WW06_9PLEO</name>
<dbReference type="EMBL" id="MU002248">
    <property type="protein sequence ID" value="KAF2788094.1"/>
    <property type="molecule type" value="Genomic_DNA"/>
</dbReference>
<organism evidence="1 2">
    <name type="scientific">Melanomma pulvis-pyrius CBS 109.77</name>
    <dbReference type="NCBI Taxonomy" id="1314802"/>
    <lineage>
        <taxon>Eukaryota</taxon>
        <taxon>Fungi</taxon>
        <taxon>Dikarya</taxon>
        <taxon>Ascomycota</taxon>
        <taxon>Pezizomycotina</taxon>
        <taxon>Dothideomycetes</taxon>
        <taxon>Pleosporomycetidae</taxon>
        <taxon>Pleosporales</taxon>
        <taxon>Melanommataceae</taxon>
        <taxon>Melanomma</taxon>
    </lineage>
</organism>
<evidence type="ECO:0000313" key="1">
    <source>
        <dbReference type="EMBL" id="KAF2788094.1"/>
    </source>
</evidence>
<dbReference type="Proteomes" id="UP000799757">
    <property type="component" value="Unassembled WGS sequence"/>
</dbReference>
<proteinExistence type="predicted"/>
<keyword evidence="2" id="KW-1185">Reference proteome</keyword>
<gene>
    <name evidence="1" type="ORF">K505DRAFT_116887</name>
</gene>
<evidence type="ECO:0000313" key="2">
    <source>
        <dbReference type="Proteomes" id="UP000799757"/>
    </source>
</evidence>
<dbReference type="AlphaFoldDB" id="A0A6A6WW06"/>
<accession>A0A6A6WW06</accession>
<protein>
    <submittedName>
        <fullName evidence="1">Uncharacterized protein</fullName>
    </submittedName>
</protein>